<protein>
    <submittedName>
        <fullName evidence="1">Uncharacterized protein</fullName>
    </submittedName>
</protein>
<dbReference type="EMBL" id="JXTC01000281">
    <property type="protein sequence ID" value="PON70703.1"/>
    <property type="molecule type" value="Genomic_DNA"/>
</dbReference>
<gene>
    <name evidence="1" type="ORF">TorRG33x02_256390</name>
</gene>
<dbReference type="Proteomes" id="UP000237000">
    <property type="component" value="Unassembled WGS sequence"/>
</dbReference>
<proteinExistence type="predicted"/>
<dbReference type="OrthoDB" id="10309263at2759"/>
<keyword evidence="2" id="KW-1185">Reference proteome</keyword>
<reference evidence="2" key="1">
    <citation type="submission" date="2016-06" db="EMBL/GenBank/DDBJ databases">
        <title>Parallel loss of symbiosis genes in relatives of nitrogen-fixing non-legume Parasponia.</title>
        <authorList>
            <person name="Van Velzen R."/>
            <person name="Holmer R."/>
            <person name="Bu F."/>
            <person name="Rutten L."/>
            <person name="Van Zeijl A."/>
            <person name="Liu W."/>
            <person name="Santuari L."/>
            <person name="Cao Q."/>
            <person name="Sharma T."/>
            <person name="Shen D."/>
            <person name="Roswanjaya Y."/>
            <person name="Wardhani T."/>
            <person name="Kalhor M.S."/>
            <person name="Jansen J."/>
            <person name="Van den Hoogen J."/>
            <person name="Gungor B."/>
            <person name="Hartog M."/>
            <person name="Hontelez J."/>
            <person name="Verver J."/>
            <person name="Yang W.-C."/>
            <person name="Schijlen E."/>
            <person name="Repin R."/>
            <person name="Schilthuizen M."/>
            <person name="Schranz E."/>
            <person name="Heidstra R."/>
            <person name="Miyata K."/>
            <person name="Fedorova E."/>
            <person name="Kohlen W."/>
            <person name="Bisseling T."/>
            <person name="Smit S."/>
            <person name="Geurts R."/>
        </authorList>
    </citation>
    <scope>NUCLEOTIDE SEQUENCE [LARGE SCALE GENOMIC DNA]</scope>
    <source>
        <strain evidence="2">cv. RG33-2</strain>
    </source>
</reference>
<dbReference type="InParanoid" id="A0A2P5DBM7"/>
<sequence length="53" mass="5909">MPQGRHIIQPPELKGKYGKVKLVSGGGTSRRQFVLAIAMTRWKWTVASAQELT</sequence>
<organism evidence="1 2">
    <name type="scientific">Trema orientale</name>
    <name type="common">Charcoal tree</name>
    <name type="synonym">Celtis orientalis</name>
    <dbReference type="NCBI Taxonomy" id="63057"/>
    <lineage>
        <taxon>Eukaryota</taxon>
        <taxon>Viridiplantae</taxon>
        <taxon>Streptophyta</taxon>
        <taxon>Embryophyta</taxon>
        <taxon>Tracheophyta</taxon>
        <taxon>Spermatophyta</taxon>
        <taxon>Magnoliopsida</taxon>
        <taxon>eudicotyledons</taxon>
        <taxon>Gunneridae</taxon>
        <taxon>Pentapetalae</taxon>
        <taxon>rosids</taxon>
        <taxon>fabids</taxon>
        <taxon>Rosales</taxon>
        <taxon>Cannabaceae</taxon>
        <taxon>Trema</taxon>
    </lineage>
</organism>
<name>A0A2P5DBM7_TREOI</name>
<dbReference type="AlphaFoldDB" id="A0A2P5DBM7"/>
<comment type="caution">
    <text evidence="1">The sequence shown here is derived from an EMBL/GenBank/DDBJ whole genome shotgun (WGS) entry which is preliminary data.</text>
</comment>
<accession>A0A2P5DBM7</accession>
<evidence type="ECO:0000313" key="1">
    <source>
        <dbReference type="EMBL" id="PON70703.1"/>
    </source>
</evidence>
<evidence type="ECO:0000313" key="2">
    <source>
        <dbReference type="Proteomes" id="UP000237000"/>
    </source>
</evidence>